<keyword evidence="2" id="KW-0472">Membrane</keyword>
<proteinExistence type="predicted"/>
<keyword evidence="2" id="KW-0812">Transmembrane</keyword>
<evidence type="ECO:0000256" key="1">
    <source>
        <dbReference type="SAM" id="MobiDB-lite"/>
    </source>
</evidence>
<keyword evidence="4" id="KW-1185">Reference proteome</keyword>
<evidence type="ECO:0000313" key="3">
    <source>
        <dbReference type="EMBL" id="MFC3687954.1"/>
    </source>
</evidence>
<sequence>MAVPTHPARPTRAGARGVLRDDAHAAEPTVEETRQHLAYRYTLAALRLSLGWVFLWAFVDKLLGLGRATPADGAWIDGGSPTAGFLGNAPTGPFAPAFTAIAGAGWADWLFMAALLGIGSALVLGIGMRVAAVSGSALLVLMWAAVLPPANNPVVDDHLVYALVLVLLALTSAGRTLGLGRRWEELPLVTRYGALR</sequence>
<feature type="transmembrane region" description="Helical" evidence="2">
    <location>
        <begin position="159"/>
        <end position="178"/>
    </location>
</feature>
<feature type="transmembrane region" description="Helical" evidence="2">
    <location>
        <begin position="41"/>
        <end position="59"/>
    </location>
</feature>
<dbReference type="RefSeq" id="WP_340292440.1">
    <property type="nucleotide sequence ID" value="NZ_JBBEOI010000072.1"/>
</dbReference>
<feature type="transmembrane region" description="Helical" evidence="2">
    <location>
        <begin position="130"/>
        <end position="147"/>
    </location>
</feature>
<reference evidence="4" key="1">
    <citation type="journal article" date="2019" name="Int. J. Syst. Evol. Microbiol.">
        <title>The Global Catalogue of Microorganisms (GCM) 10K type strain sequencing project: providing services to taxonomists for standard genome sequencing and annotation.</title>
        <authorList>
            <consortium name="The Broad Institute Genomics Platform"/>
            <consortium name="The Broad Institute Genome Sequencing Center for Infectious Disease"/>
            <person name="Wu L."/>
            <person name="Ma J."/>
        </authorList>
    </citation>
    <scope>NUCLEOTIDE SEQUENCE [LARGE SCALE GENOMIC DNA]</scope>
    <source>
        <strain evidence="4">NCAIM B.02333</strain>
    </source>
</reference>
<evidence type="ECO:0000256" key="2">
    <source>
        <dbReference type="SAM" id="Phobius"/>
    </source>
</evidence>
<name>A0ABV7WDN8_9MICO</name>
<feature type="transmembrane region" description="Helical" evidence="2">
    <location>
        <begin position="94"/>
        <end position="118"/>
    </location>
</feature>
<accession>A0ABV7WDN8</accession>
<protein>
    <recommendedName>
        <fullName evidence="5">Thiosulfate dehydrogenase [quinone] large subunit</fullName>
    </recommendedName>
</protein>
<organism evidence="3 4">
    <name type="scientific">Aquipuribacter hungaricus</name>
    <dbReference type="NCBI Taxonomy" id="545624"/>
    <lineage>
        <taxon>Bacteria</taxon>
        <taxon>Bacillati</taxon>
        <taxon>Actinomycetota</taxon>
        <taxon>Actinomycetes</taxon>
        <taxon>Micrococcales</taxon>
        <taxon>Intrasporangiaceae</taxon>
        <taxon>Aquipuribacter</taxon>
    </lineage>
</organism>
<keyword evidence="2" id="KW-1133">Transmembrane helix</keyword>
<comment type="caution">
    <text evidence="3">The sequence shown here is derived from an EMBL/GenBank/DDBJ whole genome shotgun (WGS) entry which is preliminary data.</text>
</comment>
<evidence type="ECO:0008006" key="5">
    <source>
        <dbReference type="Google" id="ProtNLM"/>
    </source>
</evidence>
<feature type="region of interest" description="Disordered" evidence="1">
    <location>
        <begin position="1"/>
        <end position="21"/>
    </location>
</feature>
<dbReference type="Proteomes" id="UP001595685">
    <property type="component" value="Unassembled WGS sequence"/>
</dbReference>
<gene>
    <name evidence="3" type="ORF">ACFOLH_06320</name>
</gene>
<evidence type="ECO:0000313" key="4">
    <source>
        <dbReference type="Proteomes" id="UP001595685"/>
    </source>
</evidence>
<dbReference type="EMBL" id="JBHRWW010000003">
    <property type="protein sequence ID" value="MFC3687954.1"/>
    <property type="molecule type" value="Genomic_DNA"/>
</dbReference>